<keyword evidence="6 7" id="KW-0804">Transcription</keyword>
<dbReference type="Proteomes" id="UP000195781">
    <property type="component" value="Unassembled WGS sequence"/>
</dbReference>
<comment type="subcellular location">
    <subcellularLocation>
        <location evidence="7">Cytoplasm</location>
        <location evidence="7">Nucleoid</location>
    </subcellularLocation>
</comment>
<dbReference type="GO" id="GO:0003700">
    <property type="term" value="F:DNA-binding transcription factor activity"/>
    <property type="evidence" value="ECO:0007669"/>
    <property type="project" value="UniProtKB-UniRule"/>
</dbReference>
<keyword evidence="4 7" id="KW-0805">Transcription regulation</keyword>
<dbReference type="PANTHER" id="PTHR34701">
    <property type="entry name" value="TRANSCRIPTIONAL REGULATOR MRAZ"/>
    <property type="match status" value="1"/>
</dbReference>
<keyword evidence="10" id="KW-1185">Reference proteome</keyword>
<keyword evidence="3" id="KW-0677">Repeat</keyword>
<dbReference type="GO" id="GO:0005737">
    <property type="term" value="C:cytoplasm"/>
    <property type="evidence" value="ECO:0007669"/>
    <property type="project" value="UniProtKB-UniRule"/>
</dbReference>
<dbReference type="GO" id="GO:2000143">
    <property type="term" value="P:negative regulation of DNA-templated transcription initiation"/>
    <property type="evidence" value="ECO:0007669"/>
    <property type="project" value="TreeGrafter"/>
</dbReference>
<keyword evidence="2 7" id="KW-0963">Cytoplasm</keyword>
<dbReference type="EMBL" id="NFIE01000006">
    <property type="protein sequence ID" value="OUN89063.1"/>
    <property type="molecule type" value="Genomic_DNA"/>
</dbReference>
<evidence type="ECO:0000256" key="1">
    <source>
        <dbReference type="ARBA" id="ARBA00013860"/>
    </source>
</evidence>
<evidence type="ECO:0000256" key="7">
    <source>
        <dbReference type="HAMAP-Rule" id="MF_01008"/>
    </source>
</evidence>
<proteinExistence type="inferred from homology"/>
<dbReference type="Gene3D" id="3.40.1550.20">
    <property type="entry name" value="Transcriptional regulator MraZ domain"/>
    <property type="match status" value="1"/>
</dbReference>
<dbReference type="InterPro" id="IPR007159">
    <property type="entry name" value="SpoVT-AbrB_dom"/>
</dbReference>
<comment type="subunit">
    <text evidence="7">Forms oligomers.</text>
</comment>
<comment type="caution">
    <text evidence="9">The sequence shown here is derived from an EMBL/GenBank/DDBJ whole genome shotgun (WGS) entry which is preliminary data.</text>
</comment>
<dbReference type="InterPro" id="IPR003444">
    <property type="entry name" value="MraZ"/>
</dbReference>
<comment type="similarity">
    <text evidence="7">Belongs to the MraZ family.</text>
</comment>
<accession>A0A1Y3XU43</accession>
<dbReference type="PROSITE" id="PS51740">
    <property type="entry name" value="SPOVT_ABRB"/>
    <property type="match status" value="2"/>
</dbReference>
<evidence type="ECO:0000256" key="5">
    <source>
        <dbReference type="ARBA" id="ARBA00023125"/>
    </source>
</evidence>
<dbReference type="InterPro" id="IPR020603">
    <property type="entry name" value="MraZ_dom"/>
</dbReference>
<evidence type="ECO:0000256" key="6">
    <source>
        <dbReference type="ARBA" id="ARBA00023163"/>
    </source>
</evidence>
<dbReference type="CDD" id="cd16321">
    <property type="entry name" value="MraZ_C"/>
    <property type="match status" value="1"/>
</dbReference>
<dbReference type="PANTHER" id="PTHR34701:SF1">
    <property type="entry name" value="TRANSCRIPTIONAL REGULATOR MRAZ"/>
    <property type="match status" value="1"/>
</dbReference>
<dbReference type="CDD" id="cd16320">
    <property type="entry name" value="MraZ_N"/>
    <property type="match status" value="1"/>
</dbReference>
<dbReference type="InterPro" id="IPR037914">
    <property type="entry name" value="SpoVT-AbrB_sf"/>
</dbReference>
<dbReference type="OrthoDB" id="9807753at2"/>
<dbReference type="InterPro" id="IPR038619">
    <property type="entry name" value="MraZ_sf"/>
</dbReference>
<evidence type="ECO:0000256" key="2">
    <source>
        <dbReference type="ARBA" id="ARBA00022490"/>
    </source>
</evidence>
<reference evidence="10" key="1">
    <citation type="submission" date="2017-04" db="EMBL/GenBank/DDBJ databases">
        <title>Function of individual gut microbiota members based on whole genome sequencing of pure cultures obtained from chicken caecum.</title>
        <authorList>
            <person name="Medvecky M."/>
            <person name="Cejkova D."/>
            <person name="Polansky O."/>
            <person name="Karasova D."/>
            <person name="Kubasova T."/>
            <person name="Cizek A."/>
            <person name="Rychlik I."/>
        </authorList>
    </citation>
    <scope>NUCLEOTIDE SEQUENCE [LARGE SCALE GENOMIC DNA]</scope>
    <source>
        <strain evidence="10">An5</strain>
    </source>
</reference>
<dbReference type="GO" id="GO:0009295">
    <property type="term" value="C:nucleoid"/>
    <property type="evidence" value="ECO:0007669"/>
    <property type="project" value="UniProtKB-SubCell"/>
</dbReference>
<name>A0A1Y3XU43_9ACTN</name>
<dbReference type="AlphaFoldDB" id="A0A1Y3XU43"/>
<protein>
    <recommendedName>
        <fullName evidence="1 7">Transcriptional regulator MraZ</fullName>
    </recommendedName>
</protein>
<evidence type="ECO:0000313" key="10">
    <source>
        <dbReference type="Proteomes" id="UP000195781"/>
    </source>
</evidence>
<feature type="domain" description="SpoVT-AbrB" evidence="8">
    <location>
        <begin position="5"/>
        <end position="48"/>
    </location>
</feature>
<evidence type="ECO:0000256" key="3">
    <source>
        <dbReference type="ARBA" id="ARBA00022737"/>
    </source>
</evidence>
<keyword evidence="5 7" id="KW-0238">DNA-binding</keyword>
<dbReference type="RefSeq" id="WP_019238711.1">
    <property type="nucleotide sequence ID" value="NZ_CABKRW010000098.1"/>
</dbReference>
<evidence type="ECO:0000313" key="9">
    <source>
        <dbReference type="EMBL" id="OUN89063.1"/>
    </source>
</evidence>
<dbReference type="Pfam" id="PF02381">
    <property type="entry name" value="MraZ"/>
    <property type="match status" value="2"/>
</dbReference>
<gene>
    <name evidence="7" type="primary">mraZ</name>
    <name evidence="9" type="ORF">B5G02_03555</name>
</gene>
<evidence type="ECO:0000256" key="4">
    <source>
        <dbReference type="ARBA" id="ARBA00023015"/>
    </source>
</evidence>
<sequence>MLTGTFERNLDAKGRLSLPAAVRSELSEHVYVLAAPDVDALYVFSKDEFEKWVMGLFEKRGGFNSRSSKDQQLMRKVTSRATPMDIDSASRIGLPEKLREKVGLDREVTVVGNWNHLEIWDRAKWEAVDAESEDDDFFLDD</sequence>
<organism evidence="9 10">
    <name type="scientific">[Collinsella] massiliensis</name>
    <dbReference type="NCBI Taxonomy" id="1232426"/>
    <lineage>
        <taxon>Bacteria</taxon>
        <taxon>Bacillati</taxon>
        <taxon>Actinomycetota</taxon>
        <taxon>Coriobacteriia</taxon>
        <taxon>Coriobacteriales</taxon>
        <taxon>Coriobacteriaceae</taxon>
        <taxon>Enorma</taxon>
    </lineage>
</organism>
<dbReference type="InterPro" id="IPR035642">
    <property type="entry name" value="MraZ_N"/>
</dbReference>
<dbReference type="InterPro" id="IPR035644">
    <property type="entry name" value="MraZ_C"/>
</dbReference>
<evidence type="ECO:0000259" key="8">
    <source>
        <dbReference type="PROSITE" id="PS51740"/>
    </source>
</evidence>
<feature type="domain" description="SpoVT-AbrB" evidence="8">
    <location>
        <begin position="81"/>
        <end position="124"/>
    </location>
</feature>
<dbReference type="SUPFAM" id="SSF89447">
    <property type="entry name" value="AbrB/MazE/MraZ-like"/>
    <property type="match status" value="1"/>
</dbReference>
<dbReference type="HAMAP" id="MF_01008">
    <property type="entry name" value="MraZ"/>
    <property type="match status" value="1"/>
</dbReference>
<dbReference type="GO" id="GO:0000976">
    <property type="term" value="F:transcription cis-regulatory region binding"/>
    <property type="evidence" value="ECO:0007669"/>
    <property type="project" value="TreeGrafter"/>
</dbReference>